<accession>A0A9P7J420</accession>
<keyword evidence="2" id="KW-1133">Transmembrane helix</keyword>
<reference evidence="3" key="1">
    <citation type="journal article" date="2020" name="New Phytol.">
        <title>Comparative genomics reveals dynamic genome evolution in host specialist ectomycorrhizal fungi.</title>
        <authorList>
            <person name="Lofgren L.A."/>
            <person name="Nguyen N.H."/>
            <person name="Vilgalys R."/>
            <person name="Ruytinx J."/>
            <person name="Liao H.L."/>
            <person name="Branco S."/>
            <person name="Kuo A."/>
            <person name="LaButti K."/>
            <person name="Lipzen A."/>
            <person name="Andreopoulos W."/>
            <person name="Pangilinan J."/>
            <person name="Riley R."/>
            <person name="Hundley H."/>
            <person name="Na H."/>
            <person name="Barry K."/>
            <person name="Grigoriev I.V."/>
            <person name="Stajich J.E."/>
            <person name="Kennedy P.G."/>
        </authorList>
    </citation>
    <scope>NUCLEOTIDE SEQUENCE</scope>
    <source>
        <strain evidence="3">S12</strain>
    </source>
</reference>
<feature type="region of interest" description="Disordered" evidence="1">
    <location>
        <begin position="471"/>
        <end position="512"/>
    </location>
</feature>
<dbReference type="AlphaFoldDB" id="A0A9P7J420"/>
<dbReference type="Proteomes" id="UP000719766">
    <property type="component" value="Unassembled WGS sequence"/>
</dbReference>
<evidence type="ECO:0000313" key="4">
    <source>
        <dbReference type="Proteomes" id="UP000719766"/>
    </source>
</evidence>
<keyword evidence="2" id="KW-0472">Membrane</keyword>
<comment type="caution">
    <text evidence="3">The sequence shown here is derived from an EMBL/GenBank/DDBJ whole genome shotgun (WGS) entry which is preliminary data.</text>
</comment>
<feature type="transmembrane region" description="Helical" evidence="2">
    <location>
        <begin position="396"/>
        <end position="412"/>
    </location>
</feature>
<organism evidence="3 4">
    <name type="scientific">Suillus plorans</name>
    <dbReference type="NCBI Taxonomy" id="116603"/>
    <lineage>
        <taxon>Eukaryota</taxon>
        <taxon>Fungi</taxon>
        <taxon>Dikarya</taxon>
        <taxon>Basidiomycota</taxon>
        <taxon>Agaricomycotina</taxon>
        <taxon>Agaricomycetes</taxon>
        <taxon>Agaricomycetidae</taxon>
        <taxon>Boletales</taxon>
        <taxon>Suillineae</taxon>
        <taxon>Suillaceae</taxon>
        <taxon>Suillus</taxon>
    </lineage>
</organism>
<feature type="compositionally biased region" description="Low complexity" evidence="1">
    <location>
        <begin position="112"/>
        <end position="121"/>
    </location>
</feature>
<evidence type="ECO:0000256" key="1">
    <source>
        <dbReference type="SAM" id="MobiDB-lite"/>
    </source>
</evidence>
<feature type="transmembrane region" description="Helical" evidence="2">
    <location>
        <begin position="244"/>
        <end position="264"/>
    </location>
</feature>
<dbReference type="PANTHER" id="PTHR37402:SF1">
    <property type="entry name" value="GRAM DOMAIN-CONTAINING PROTEIN 4"/>
    <property type="match status" value="1"/>
</dbReference>
<dbReference type="PANTHER" id="PTHR37402">
    <property type="entry name" value="GRAM DOMAIN-CONTAINING PROTEIN 4"/>
    <property type="match status" value="1"/>
</dbReference>
<feature type="compositionally biased region" description="Low complexity" evidence="1">
    <location>
        <begin position="1"/>
        <end position="23"/>
    </location>
</feature>
<dbReference type="RefSeq" id="XP_041165103.1">
    <property type="nucleotide sequence ID" value="XM_041311975.1"/>
</dbReference>
<dbReference type="GeneID" id="64605739"/>
<evidence type="ECO:0000256" key="2">
    <source>
        <dbReference type="SAM" id="Phobius"/>
    </source>
</evidence>
<keyword evidence="4" id="KW-1185">Reference proteome</keyword>
<dbReference type="InterPro" id="IPR037847">
    <property type="entry name" value="GRAMDC4"/>
</dbReference>
<feature type="region of interest" description="Disordered" evidence="1">
    <location>
        <begin position="1"/>
        <end position="69"/>
    </location>
</feature>
<feature type="compositionally biased region" description="Polar residues" evidence="1">
    <location>
        <begin position="501"/>
        <end position="512"/>
    </location>
</feature>
<dbReference type="OrthoDB" id="1708389at2759"/>
<feature type="transmembrane region" description="Helical" evidence="2">
    <location>
        <begin position="195"/>
        <end position="215"/>
    </location>
</feature>
<feature type="compositionally biased region" description="Polar residues" evidence="1">
    <location>
        <begin position="50"/>
        <end position="69"/>
    </location>
</feature>
<gene>
    <name evidence="3" type="ORF">HD556DRAFT_896021</name>
</gene>
<dbReference type="GO" id="GO:0006915">
    <property type="term" value="P:apoptotic process"/>
    <property type="evidence" value="ECO:0007669"/>
    <property type="project" value="InterPro"/>
</dbReference>
<feature type="region of interest" description="Disordered" evidence="1">
    <location>
        <begin position="112"/>
        <end position="152"/>
    </location>
</feature>
<dbReference type="EMBL" id="JABBWE010000007">
    <property type="protein sequence ID" value="KAG1801637.1"/>
    <property type="molecule type" value="Genomic_DNA"/>
</dbReference>
<evidence type="ECO:0008006" key="5">
    <source>
        <dbReference type="Google" id="ProtNLM"/>
    </source>
</evidence>
<feature type="compositionally biased region" description="Pro residues" evidence="1">
    <location>
        <begin position="122"/>
        <end position="132"/>
    </location>
</feature>
<proteinExistence type="predicted"/>
<protein>
    <recommendedName>
        <fullName evidence="5">GRAM domain-containing protein</fullName>
    </recommendedName>
</protein>
<feature type="region of interest" description="Disordered" evidence="1">
    <location>
        <begin position="320"/>
        <end position="347"/>
    </location>
</feature>
<name>A0A9P7J420_9AGAM</name>
<keyword evidence="2" id="KW-0812">Transmembrane</keyword>
<evidence type="ECO:0000313" key="3">
    <source>
        <dbReference type="EMBL" id="KAG1801637.1"/>
    </source>
</evidence>
<sequence length="652" mass="72220">MSSPSNSNAQSSDASSVSTSDTSSLRERAVYEASGDDDSSVFTVIGDLDTTVTPSPVGSQSDLSGSLEQSMSEARLRQLYDEEEIERYLRLFSAYVTEVRLPGALRNIKAKPSSSSLHLPQLPKPPPLPPRPFARNISEQTEPPTLLPSTIPPAQADPSWSEHIAIKYILPALPPMPHPPPSFSLKRLKLTSQRFFLAVVPPYQTFFLSMANLALWKDPQRSGLYCAVSRLLLLEIDIFTNIQAFWGLWLYDLLLPAMMFGILWEMLSRRLFPYPTLESLQMRRKDSERAREFGDEVQERLSAPSLGPKDIFQFLKSHRPTAKSKTKPLPKDTGVLQTSLTGDGGEDEAATVLDGDTQEEQDIKRELLHVLNTVADIHERIKNVFIWRRPAVSRRYAIILAVVTCCTLIIPAHYLAKLVYGSCGLLFWHVIPVLAALPPGARARLPGPLADAPTDADYAIEIITQRIARGEEIKPPRKPHSSSPRANSANEADLSAIPTPDASSRSQMQTNDGVDWKKWGSRIAHGKSLLSEGKQRFSSGQVNTVGLTSATLRDEDTHTYPAHHTSAPGLITLTTTTVYFTTLASQQAKLIIPRGNLCGVKKTGLMKGLLISWVDGEEGHGKEIEEKFHWVGNRDELFARLLGPDGARWMRI</sequence>